<dbReference type="GO" id="GO:0043531">
    <property type="term" value="F:ADP binding"/>
    <property type="evidence" value="ECO:0007669"/>
    <property type="project" value="InterPro"/>
</dbReference>
<dbReference type="Pfam" id="PF18052">
    <property type="entry name" value="Rx_N"/>
    <property type="match status" value="1"/>
</dbReference>
<dbReference type="InterPro" id="IPR058922">
    <property type="entry name" value="WHD_DRP"/>
</dbReference>
<evidence type="ECO:0000259" key="8">
    <source>
        <dbReference type="Pfam" id="PF23559"/>
    </source>
</evidence>
<reference evidence="10" key="1">
    <citation type="submission" date="2022-08" db="EMBL/GenBank/DDBJ databases">
        <authorList>
            <person name="Gutierrez-Valencia J."/>
        </authorList>
    </citation>
    <scope>NUCLEOTIDE SEQUENCE</scope>
</reference>
<dbReference type="InterPro" id="IPR002182">
    <property type="entry name" value="NB-ARC"/>
</dbReference>
<dbReference type="Pfam" id="PF25019">
    <property type="entry name" value="LRR_R13L1-DRL21"/>
    <property type="match status" value="1"/>
</dbReference>
<dbReference type="Gene3D" id="1.20.5.4130">
    <property type="match status" value="1"/>
</dbReference>
<feature type="domain" description="R13L1/DRL21-like LRR repeat region" evidence="9">
    <location>
        <begin position="717"/>
        <end position="840"/>
    </location>
</feature>
<evidence type="ECO:0000256" key="3">
    <source>
        <dbReference type="ARBA" id="ARBA00022741"/>
    </source>
</evidence>
<dbReference type="EMBL" id="CAMGYJ010000006">
    <property type="protein sequence ID" value="CAI0428738.1"/>
    <property type="molecule type" value="Genomic_DNA"/>
</dbReference>
<dbReference type="CDD" id="cd14798">
    <property type="entry name" value="RX-CC_like"/>
    <property type="match status" value="1"/>
</dbReference>
<feature type="domain" description="Disease resistance N-terminal" evidence="7">
    <location>
        <begin position="11"/>
        <end position="94"/>
    </location>
</feature>
<evidence type="ECO:0000256" key="2">
    <source>
        <dbReference type="ARBA" id="ARBA00022737"/>
    </source>
</evidence>
<dbReference type="InterPro" id="IPR036388">
    <property type="entry name" value="WH-like_DNA-bd_sf"/>
</dbReference>
<keyword evidence="11" id="KW-1185">Reference proteome</keyword>
<evidence type="ECO:0000256" key="1">
    <source>
        <dbReference type="ARBA" id="ARBA00022614"/>
    </source>
</evidence>
<evidence type="ECO:0000313" key="10">
    <source>
        <dbReference type="EMBL" id="CAI0428738.1"/>
    </source>
</evidence>
<dbReference type="InterPro" id="IPR041118">
    <property type="entry name" value="Rx_N"/>
</dbReference>
<dbReference type="GO" id="GO:0051707">
    <property type="term" value="P:response to other organism"/>
    <property type="evidence" value="ECO:0007669"/>
    <property type="project" value="UniProtKB-ARBA"/>
</dbReference>
<keyword evidence="1" id="KW-0433">Leucine-rich repeat</keyword>
<dbReference type="PANTHER" id="PTHR36766">
    <property type="entry name" value="PLANT BROAD-SPECTRUM MILDEW RESISTANCE PROTEIN RPW8"/>
    <property type="match status" value="1"/>
</dbReference>
<dbReference type="Gene3D" id="1.10.8.430">
    <property type="entry name" value="Helical domain of apoptotic protease-activating factors"/>
    <property type="match status" value="1"/>
</dbReference>
<dbReference type="Gene3D" id="1.10.10.10">
    <property type="entry name" value="Winged helix-like DNA-binding domain superfamily/Winged helix DNA-binding domain"/>
    <property type="match status" value="1"/>
</dbReference>
<feature type="domain" description="Disease resistance protein winged helix" evidence="8">
    <location>
        <begin position="442"/>
        <end position="512"/>
    </location>
</feature>
<dbReference type="InterPro" id="IPR042197">
    <property type="entry name" value="Apaf_helical"/>
</dbReference>
<dbReference type="PANTHER" id="PTHR36766:SF38">
    <property type="entry name" value="DISEASE RESISTANCE PROTEIN RGA3"/>
    <property type="match status" value="1"/>
</dbReference>
<dbReference type="AlphaFoldDB" id="A0AAV0L2R7"/>
<keyword evidence="4" id="KW-0611">Plant defense</keyword>
<sequence length="1028" mass="116389">MAQVLLIPIAKQVLGKVTNLASVEIGLLWNFNGELEKLKDTVSTIQAVLLDAEEKQAHNHQVKDWLEKLSDAMYDADDLLDDVSIEAARAKDTADDDGRRRTGATCWSLVRFLVSFLPKQLLYTLKMARGLKAIREKLDMISKDKDNFKLEVRTEEALVLCRETDSCPLTIVIGKEVEKRRIIQLLLNSNCEDSSFVVPIVGIGGLGKTMLTQLVYCDDQVKAHFEIRVWVYVSQKFDIKGILGMILQSISRESQPDLALDVLKDKIQEEICGRRFLFVLDDVWEENVESWEALGKYLKVGGSGSRVLVTTRSKEVAEISSRILKLGTRSSMMESPYFLEGLSLDESWSLMVEKALHGKVPQNPNVERTGKEILRKCCGVPLAVSTIAGLLRSKDPETEWSLFSENDLTSISEEKNLTMSTLRLSFNHLPSHLKRCFTYCKLFPKGCKLYVQPLVQLWIAQGYIESGDEGSEEMGLHCFKMLWWRSFFQEVKMDKLGNIETCKIHDLVHDLASSLTGAKILKISDSSAPKNISSKTRHLAVMQGTRVGAGYIREASKSRTFMCHMPIEKSRKIIRYFRFLRVLVISLERDLLYWRSPLKLEEDSWLLRGHNRQDSELFDCIGELKHLRFLRFSCQQMTKLPDSVTNLLTMQVLDLSLCSHLTELPRDIRKLVNLKHLYLDPSVKLTHMPKGIGELASLQTLKKFVVGTRTSGDVGGLNELNGLIALRGELTIESLTNAVPVGIYILKKQLCLKSLVLKWNELHYSCYSSSTNKDEEILEKLCPHPNLKKLEIHHYGGLKLPNWLSITNLVEISLAGCWSCAYLPSLHKLPSLKKLHILNCPNLKGINIENAEEEWPCFPCLSHLEILNCPNLTCMPLFPTIEQKLFLRRTSSQALVRTMIKKVAPDTEERMSSSYTWPPLSKLTHLRLEGIDDLESLPEEGMHNLTSLQELLIFECPRLASLPQAVKHLPSLQTSNIRGCPQLSTERCSEGEEEDIISLDFQKTSMGSGIILPETVLQPAAHSSSHFY</sequence>
<evidence type="ECO:0000259" key="9">
    <source>
        <dbReference type="Pfam" id="PF25019"/>
    </source>
</evidence>
<dbReference type="InterPro" id="IPR056789">
    <property type="entry name" value="LRR_R13L1-DRL21"/>
</dbReference>
<gene>
    <name evidence="10" type="ORF">LITE_LOCUS21800</name>
</gene>
<dbReference type="Gene3D" id="3.40.50.300">
    <property type="entry name" value="P-loop containing nucleotide triphosphate hydrolases"/>
    <property type="match status" value="1"/>
</dbReference>
<evidence type="ECO:0000259" key="7">
    <source>
        <dbReference type="Pfam" id="PF18052"/>
    </source>
</evidence>
<dbReference type="FunFam" id="1.10.10.10:FF:000322">
    <property type="entry name" value="Probable disease resistance protein At1g63360"/>
    <property type="match status" value="1"/>
</dbReference>
<dbReference type="Proteomes" id="UP001154282">
    <property type="component" value="Unassembled WGS sequence"/>
</dbReference>
<accession>A0AAV0L2R7</accession>
<evidence type="ECO:0000259" key="6">
    <source>
        <dbReference type="Pfam" id="PF00931"/>
    </source>
</evidence>
<name>A0AAV0L2R7_9ROSI</name>
<dbReference type="GO" id="GO:0005524">
    <property type="term" value="F:ATP binding"/>
    <property type="evidence" value="ECO:0007669"/>
    <property type="project" value="UniProtKB-KW"/>
</dbReference>
<comment type="caution">
    <text evidence="10">The sequence shown here is derived from an EMBL/GenBank/DDBJ whole genome shotgun (WGS) entry which is preliminary data.</text>
</comment>
<evidence type="ECO:0000256" key="4">
    <source>
        <dbReference type="ARBA" id="ARBA00022821"/>
    </source>
</evidence>
<protein>
    <recommendedName>
        <fullName evidence="12">Disease resistance protein RGA3</fullName>
    </recommendedName>
</protein>
<dbReference type="PRINTS" id="PR00364">
    <property type="entry name" value="DISEASERSIST"/>
</dbReference>
<dbReference type="GO" id="GO:0006952">
    <property type="term" value="P:defense response"/>
    <property type="evidence" value="ECO:0007669"/>
    <property type="project" value="UniProtKB-KW"/>
</dbReference>
<dbReference type="Pfam" id="PF00931">
    <property type="entry name" value="NB-ARC"/>
    <property type="match status" value="1"/>
</dbReference>
<evidence type="ECO:0000313" key="11">
    <source>
        <dbReference type="Proteomes" id="UP001154282"/>
    </source>
</evidence>
<dbReference type="InterPro" id="IPR032675">
    <property type="entry name" value="LRR_dom_sf"/>
</dbReference>
<keyword evidence="5" id="KW-0067">ATP-binding</keyword>
<evidence type="ECO:0008006" key="12">
    <source>
        <dbReference type="Google" id="ProtNLM"/>
    </source>
</evidence>
<dbReference type="SUPFAM" id="SSF52058">
    <property type="entry name" value="L domain-like"/>
    <property type="match status" value="1"/>
</dbReference>
<feature type="domain" description="NB-ARC" evidence="6">
    <location>
        <begin position="178"/>
        <end position="358"/>
    </location>
</feature>
<dbReference type="Gene3D" id="3.80.10.10">
    <property type="entry name" value="Ribonuclease Inhibitor"/>
    <property type="match status" value="2"/>
</dbReference>
<dbReference type="InterPro" id="IPR038005">
    <property type="entry name" value="RX-like_CC"/>
</dbReference>
<keyword evidence="2" id="KW-0677">Repeat</keyword>
<proteinExistence type="predicted"/>
<organism evidence="10 11">
    <name type="scientific">Linum tenue</name>
    <dbReference type="NCBI Taxonomy" id="586396"/>
    <lineage>
        <taxon>Eukaryota</taxon>
        <taxon>Viridiplantae</taxon>
        <taxon>Streptophyta</taxon>
        <taxon>Embryophyta</taxon>
        <taxon>Tracheophyta</taxon>
        <taxon>Spermatophyta</taxon>
        <taxon>Magnoliopsida</taxon>
        <taxon>eudicotyledons</taxon>
        <taxon>Gunneridae</taxon>
        <taxon>Pentapetalae</taxon>
        <taxon>rosids</taxon>
        <taxon>fabids</taxon>
        <taxon>Malpighiales</taxon>
        <taxon>Linaceae</taxon>
        <taxon>Linum</taxon>
    </lineage>
</organism>
<dbReference type="Pfam" id="PF23559">
    <property type="entry name" value="WHD_DRP"/>
    <property type="match status" value="1"/>
</dbReference>
<dbReference type="InterPro" id="IPR027417">
    <property type="entry name" value="P-loop_NTPase"/>
</dbReference>
<dbReference type="SUPFAM" id="SSF52540">
    <property type="entry name" value="P-loop containing nucleoside triphosphate hydrolases"/>
    <property type="match status" value="1"/>
</dbReference>
<evidence type="ECO:0000256" key="5">
    <source>
        <dbReference type="ARBA" id="ARBA00022840"/>
    </source>
</evidence>
<keyword evidence="3" id="KW-0547">Nucleotide-binding</keyword>